<dbReference type="InterPro" id="IPR013373">
    <property type="entry name" value="Flagellin/pilin_N_arc"/>
</dbReference>
<feature type="transmembrane region" description="Helical" evidence="5">
    <location>
        <begin position="28"/>
        <end position="51"/>
    </location>
</feature>
<keyword evidence="5" id="KW-0472">Membrane</keyword>
<sequence length="196" mass="20695">MAPKKSNEIAAVRHPACDDGFTGLEAAIILIAFIVVASVFAFAVLGSGFFATQKSQEVIHAGIDQSANALVLGGTVACQANNLGTELKLVRIYLQTAGAGTGTDMTRINCRIALADTLLSIPPGDPRIAVTWRYRADSDDILEENELACITIDVRDADISAGDTFTIELTADTGSALALTRTAPPEITASDYYELM</sequence>
<dbReference type="NCBIfam" id="TIGR02537">
    <property type="entry name" value="arch_flag_Nterm"/>
    <property type="match status" value="1"/>
</dbReference>
<accession>A0ABT8M8N2</accession>
<keyword evidence="5" id="KW-1133">Transmembrane helix</keyword>
<keyword evidence="6" id="KW-0969">Cilium</keyword>
<dbReference type="Pfam" id="PF01917">
    <property type="entry name" value="Flagellin_arch-type"/>
    <property type="match status" value="1"/>
</dbReference>
<evidence type="ECO:0000313" key="6">
    <source>
        <dbReference type="EMBL" id="MDN7024300.1"/>
    </source>
</evidence>
<organism evidence="6 7">
    <name type="scientific">Methanoculleus frigidifontis</name>
    <dbReference type="NCBI Taxonomy" id="2584085"/>
    <lineage>
        <taxon>Archaea</taxon>
        <taxon>Methanobacteriati</taxon>
        <taxon>Methanobacteriota</taxon>
        <taxon>Stenosarchaea group</taxon>
        <taxon>Methanomicrobia</taxon>
        <taxon>Methanomicrobiales</taxon>
        <taxon>Methanomicrobiaceae</taxon>
        <taxon>Methanoculleus</taxon>
    </lineage>
</organism>
<gene>
    <name evidence="6" type="ORF">FGU65_05235</name>
</gene>
<evidence type="ECO:0000313" key="7">
    <source>
        <dbReference type="Proteomes" id="UP001168338"/>
    </source>
</evidence>
<evidence type="ECO:0000256" key="1">
    <source>
        <dbReference type="ARBA" id="ARBA00004618"/>
    </source>
</evidence>
<comment type="caution">
    <text evidence="6">The sequence shown here is derived from an EMBL/GenBank/DDBJ whole genome shotgun (WGS) entry which is preliminary data.</text>
</comment>
<evidence type="ECO:0000256" key="3">
    <source>
        <dbReference type="ARBA" id="ARBA00022440"/>
    </source>
</evidence>
<evidence type="ECO:0000256" key="2">
    <source>
        <dbReference type="ARBA" id="ARBA00010256"/>
    </source>
</evidence>
<proteinExistence type="inferred from homology"/>
<dbReference type="PANTHER" id="PTHR35903:SF1">
    <property type="entry name" value="FLAGELLIN B1"/>
    <property type="match status" value="1"/>
</dbReference>
<keyword evidence="3 4" id="KW-0974">Archaeal flagellum</keyword>
<dbReference type="PANTHER" id="PTHR35903">
    <property type="entry name" value="FLAGELLIN B1"/>
    <property type="match status" value="1"/>
</dbReference>
<dbReference type="RefSeq" id="WP_301663396.1">
    <property type="nucleotide sequence ID" value="NZ_VCYH01000003.1"/>
</dbReference>
<comment type="subcellular location">
    <subcellularLocation>
        <location evidence="1 4">Archaeal flagellum</location>
    </subcellularLocation>
</comment>
<keyword evidence="6" id="KW-0966">Cell projection</keyword>
<comment type="similarity">
    <text evidence="2 4">Belongs to the archaeal flagellin family.</text>
</comment>
<keyword evidence="7" id="KW-1185">Reference proteome</keyword>
<dbReference type="InterPro" id="IPR002774">
    <property type="entry name" value="Flagellin_arc-type"/>
</dbReference>
<keyword evidence="5" id="KW-0812">Transmembrane</keyword>
<keyword evidence="6" id="KW-0282">Flagellum</keyword>
<evidence type="ECO:0000256" key="5">
    <source>
        <dbReference type="SAM" id="Phobius"/>
    </source>
</evidence>
<dbReference type="Proteomes" id="UP001168338">
    <property type="component" value="Unassembled WGS sequence"/>
</dbReference>
<reference evidence="6" key="1">
    <citation type="submission" date="2019-05" db="EMBL/GenBank/DDBJ databases">
        <title>Methanoculleus sp. FWC-SCC1, a methanogenic archaeon isolated from deep marine cold seep.</title>
        <authorList>
            <person name="Chen Y.-W."/>
            <person name="Chen S.-C."/>
            <person name="Teng N.-H."/>
            <person name="Lai M.-C."/>
        </authorList>
    </citation>
    <scope>NUCLEOTIDE SEQUENCE</scope>
    <source>
        <strain evidence="6">FWC-SCC1</strain>
    </source>
</reference>
<protein>
    <recommendedName>
        <fullName evidence="4">Flagellin</fullName>
    </recommendedName>
</protein>
<dbReference type="EMBL" id="VCYH01000003">
    <property type="protein sequence ID" value="MDN7024300.1"/>
    <property type="molecule type" value="Genomic_DNA"/>
</dbReference>
<name>A0ABT8M8N2_9EURY</name>
<comment type="function">
    <text evidence="4">Flagellin is the subunit protein which polymerizes to form the filaments of archaeal flagella.</text>
</comment>
<evidence type="ECO:0000256" key="4">
    <source>
        <dbReference type="RuleBase" id="RU361282"/>
    </source>
</evidence>